<dbReference type="PANTHER" id="PTHR43861:SF3">
    <property type="entry name" value="PUTATIVE (AFU_ORTHOLOGUE AFUA_2G14390)-RELATED"/>
    <property type="match status" value="1"/>
</dbReference>
<dbReference type="InterPro" id="IPR029063">
    <property type="entry name" value="SAM-dependent_MTases_sf"/>
</dbReference>
<evidence type="ECO:0000256" key="1">
    <source>
        <dbReference type="ARBA" id="ARBA00022679"/>
    </source>
</evidence>
<gene>
    <name evidence="2" type="ORF">K1718_18305</name>
</gene>
<dbReference type="CDD" id="cd02440">
    <property type="entry name" value="AdoMet_MTases"/>
    <property type="match status" value="1"/>
</dbReference>
<dbReference type="GO" id="GO:0032259">
    <property type="term" value="P:methylation"/>
    <property type="evidence" value="ECO:0007669"/>
    <property type="project" value="UniProtKB-KW"/>
</dbReference>
<dbReference type="RefSeq" id="WP_265681281.1">
    <property type="nucleotide sequence ID" value="NZ_CP120863.1"/>
</dbReference>
<dbReference type="EMBL" id="CP120863">
    <property type="protein sequence ID" value="WFE88108.1"/>
    <property type="molecule type" value="Genomic_DNA"/>
</dbReference>
<dbReference type="Proteomes" id="UP001209803">
    <property type="component" value="Chromosome"/>
</dbReference>
<keyword evidence="2" id="KW-0489">Methyltransferase</keyword>
<sequence>MTASIFQTLSKIGVASEANKEVFAHGTRDRSDITVYRDRHSGVIYIDNFYGGDEIYEEGKYRSVNLAESGNRDFEVSRDAMRRSEAYRKYICGRDIVDFGCGDGAFLRRVEHEAASVTGVELQKTYVEALNNEGIPCQRSLEFFSENSMDTVVSFHVLEHLPEPMLVLNDIFRLLKPGGLVVVEVPHARDFLLEDLQNDAFQLFTLWSQHLVLHTRESLRRLLAYSGFVDITVEGVQRYPVSNHLTWLSFGKPGGHKSPLALIDTPELSATYEAALNRIDRTDTLVAIARKPG</sequence>
<accession>A0ABY8EYD4</accession>
<dbReference type="GO" id="GO:0008168">
    <property type="term" value="F:methyltransferase activity"/>
    <property type="evidence" value="ECO:0007669"/>
    <property type="project" value="UniProtKB-KW"/>
</dbReference>
<dbReference type="Pfam" id="PF13489">
    <property type="entry name" value="Methyltransf_23"/>
    <property type="match status" value="1"/>
</dbReference>
<name>A0ABY8EYD4_9HYPH</name>
<evidence type="ECO:0000313" key="3">
    <source>
        <dbReference type="Proteomes" id="UP001209803"/>
    </source>
</evidence>
<dbReference type="PANTHER" id="PTHR43861">
    <property type="entry name" value="TRANS-ACONITATE 2-METHYLTRANSFERASE-RELATED"/>
    <property type="match status" value="1"/>
</dbReference>
<protein>
    <submittedName>
        <fullName evidence="2">Class I SAM-dependent methyltransferase</fullName>
    </submittedName>
</protein>
<reference evidence="2 3" key="1">
    <citation type="submission" date="2023-03" db="EMBL/GenBank/DDBJ databases">
        <title>Roseibium porphyridii sp. nov. and Roseibium rhodosorbium sp. nov. isolated from marine algae, Porphyridium cruentum and Rhodosorus marinus, respectively.</title>
        <authorList>
            <person name="Lee M.W."/>
            <person name="Choi B.J."/>
            <person name="Lee J.K."/>
            <person name="Choi D.G."/>
            <person name="Baek J.H."/>
            <person name="Bayburt H."/>
            <person name="Kim J.M."/>
            <person name="Han D.M."/>
            <person name="Kim K.H."/>
            <person name="Jeon C.O."/>
        </authorList>
    </citation>
    <scope>NUCLEOTIDE SEQUENCE [LARGE SCALE GENOMIC DNA]</scope>
    <source>
        <strain evidence="2 3">KMA01</strain>
    </source>
</reference>
<dbReference type="Gene3D" id="3.40.50.150">
    <property type="entry name" value="Vaccinia Virus protein VP39"/>
    <property type="match status" value="1"/>
</dbReference>
<keyword evidence="1" id="KW-0808">Transferase</keyword>
<organism evidence="2 3">
    <name type="scientific">Roseibium porphyridii</name>
    <dbReference type="NCBI Taxonomy" id="2866279"/>
    <lineage>
        <taxon>Bacteria</taxon>
        <taxon>Pseudomonadati</taxon>
        <taxon>Pseudomonadota</taxon>
        <taxon>Alphaproteobacteria</taxon>
        <taxon>Hyphomicrobiales</taxon>
        <taxon>Stappiaceae</taxon>
        <taxon>Roseibium</taxon>
    </lineage>
</organism>
<keyword evidence="3" id="KW-1185">Reference proteome</keyword>
<proteinExistence type="predicted"/>
<evidence type="ECO:0000313" key="2">
    <source>
        <dbReference type="EMBL" id="WFE88108.1"/>
    </source>
</evidence>
<dbReference type="SUPFAM" id="SSF53335">
    <property type="entry name" value="S-adenosyl-L-methionine-dependent methyltransferases"/>
    <property type="match status" value="1"/>
</dbReference>